<comment type="caution">
    <text evidence="1">The sequence shown here is derived from an EMBL/GenBank/DDBJ whole genome shotgun (WGS) entry which is preliminary data.</text>
</comment>
<name>A0A930HZD8_9BACT</name>
<organism evidence="1 2">
    <name type="scientific">Prevotella histicola</name>
    <dbReference type="NCBI Taxonomy" id="470565"/>
    <lineage>
        <taxon>Bacteria</taxon>
        <taxon>Pseudomonadati</taxon>
        <taxon>Bacteroidota</taxon>
        <taxon>Bacteroidia</taxon>
        <taxon>Bacteroidales</taxon>
        <taxon>Prevotellaceae</taxon>
        <taxon>Prevotella</taxon>
    </lineage>
</organism>
<proteinExistence type="predicted"/>
<dbReference type="Proteomes" id="UP000757461">
    <property type="component" value="Unassembled WGS sequence"/>
</dbReference>
<accession>A0A930HZD8</accession>
<evidence type="ECO:0000313" key="2">
    <source>
        <dbReference type="Proteomes" id="UP000757461"/>
    </source>
</evidence>
<dbReference type="AlphaFoldDB" id="A0A930HZD8"/>
<gene>
    <name evidence="1" type="ORF">HXN33_09315</name>
</gene>
<evidence type="ECO:0000313" key="1">
    <source>
        <dbReference type="EMBL" id="MBF1415764.1"/>
    </source>
</evidence>
<protein>
    <submittedName>
        <fullName evidence="1">Uncharacterized protein</fullName>
    </submittedName>
</protein>
<dbReference type="EMBL" id="JABZSQ010000215">
    <property type="protein sequence ID" value="MBF1415764.1"/>
    <property type="molecule type" value="Genomic_DNA"/>
</dbReference>
<sequence>MFWYISNGAAHWDSKTVWCVWGHLYQGGMWFLKKNNIPVFDSNKWYDGHDYRLINNGGVYVDMSDRISTADIPESDRNKYFFLPATDNMGVNWSPVGIYGNYWTSTPTNGDNTRAFALIFSHNLMRVLSHPREMGLVIQKFQ</sequence>
<reference evidence="1" key="1">
    <citation type="submission" date="2020-04" db="EMBL/GenBank/DDBJ databases">
        <title>Deep metagenomics examines the oral microbiome during advanced dental caries in children, revealing novel taxa and co-occurrences with host molecules.</title>
        <authorList>
            <person name="Baker J.L."/>
            <person name="Morton J.T."/>
            <person name="Dinis M."/>
            <person name="Alvarez R."/>
            <person name="Tran N.C."/>
            <person name="Knight R."/>
            <person name="Edlund A."/>
        </authorList>
    </citation>
    <scope>NUCLEOTIDE SEQUENCE</scope>
    <source>
        <strain evidence="1">JCVI_25_bin.9</strain>
    </source>
</reference>